<dbReference type="EMBL" id="HACG01008859">
    <property type="protein sequence ID" value="CEK55724.1"/>
    <property type="molecule type" value="Transcribed_RNA"/>
</dbReference>
<evidence type="ECO:0000313" key="1">
    <source>
        <dbReference type="EMBL" id="CEK55724.1"/>
    </source>
</evidence>
<sequence>KIWNLEALIDNIYVSCCFRPSDHGLKVRHNNGPSKPSLKEPLKGNSNGFHLHSDIESNCPVCSIQLCNDPTVRVSMEIPA</sequence>
<gene>
    <name evidence="1" type="primary">ORF25876</name>
</gene>
<accession>A0A0B6YHU1</accession>
<proteinExistence type="predicted"/>
<dbReference type="AlphaFoldDB" id="A0A0B6YHU1"/>
<name>A0A0B6YHU1_9EUPU</name>
<feature type="non-terminal residue" evidence="1">
    <location>
        <position position="1"/>
    </location>
</feature>
<protein>
    <submittedName>
        <fullName evidence="1">Uncharacterized protein</fullName>
    </submittedName>
</protein>
<reference evidence="1" key="1">
    <citation type="submission" date="2014-12" db="EMBL/GenBank/DDBJ databases">
        <title>Insight into the proteome of Arion vulgaris.</title>
        <authorList>
            <person name="Aradska J."/>
            <person name="Bulat T."/>
            <person name="Smidak R."/>
            <person name="Sarate P."/>
            <person name="Gangsoo J."/>
            <person name="Sialana F."/>
            <person name="Bilban M."/>
            <person name="Lubec G."/>
        </authorList>
    </citation>
    <scope>NUCLEOTIDE SEQUENCE</scope>
    <source>
        <tissue evidence="1">Skin</tissue>
    </source>
</reference>
<organism evidence="1">
    <name type="scientific">Arion vulgaris</name>
    <dbReference type="NCBI Taxonomy" id="1028688"/>
    <lineage>
        <taxon>Eukaryota</taxon>
        <taxon>Metazoa</taxon>
        <taxon>Spiralia</taxon>
        <taxon>Lophotrochozoa</taxon>
        <taxon>Mollusca</taxon>
        <taxon>Gastropoda</taxon>
        <taxon>Heterobranchia</taxon>
        <taxon>Euthyneura</taxon>
        <taxon>Panpulmonata</taxon>
        <taxon>Eupulmonata</taxon>
        <taxon>Stylommatophora</taxon>
        <taxon>Helicina</taxon>
        <taxon>Arionoidea</taxon>
        <taxon>Arionidae</taxon>
        <taxon>Arion</taxon>
    </lineage>
</organism>